<evidence type="ECO:0000313" key="2">
    <source>
        <dbReference type="Proteomes" id="UP000772812"/>
    </source>
</evidence>
<reference evidence="1 2" key="1">
    <citation type="journal article" date="2021" name="Syst. Appl. Microbiol.">
        <title>Persephonella atlantica sp. nov.: How to adapt to physico-chemical gradients in high temperature hydrothermal habitats.</title>
        <authorList>
            <person name="Francois D.X."/>
            <person name="Godfroy A."/>
            <person name="Mathien C."/>
            <person name="Aube J."/>
            <person name="Cathalot C."/>
            <person name="Lesongeur F."/>
            <person name="L'Haridon S."/>
            <person name="Philippon X."/>
            <person name="Roussel E.G."/>
        </authorList>
    </citation>
    <scope>NUCLEOTIDE SEQUENCE [LARGE SCALE GENOMIC DNA]</scope>
    <source>
        <strain evidence="1 2">MO1340</strain>
    </source>
</reference>
<dbReference type="RefSeq" id="WP_200675019.1">
    <property type="nucleotide sequence ID" value="NZ_JAACYA010000002.1"/>
</dbReference>
<dbReference type="EMBL" id="JAACYA010000002">
    <property type="protein sequence ID" value="MBK3333405.1"/>
    <property type="molecule type" value="Genomic_DNA"/>
</dbReference>
<sequence>MSKILFIIAGANGSGKTTFAKEFCKVNNLEFINTDEIAQICNNQIKAGKIFLKTVKEKLNQDNSFVIETTLSGKYIRSFITEAKSKGFKVKLIYIFLDNVKENILRVKHRVLNGGHNVNEKDIVRRYFRSRRMFLEMKDNIDSWSLIFNGEGNFILVAKDNQIYLEDLYKRFQEDLNEL</sequence>
<protein>
    <submittedName>
        <fullName evidence="1">AAA family ATPase</fullName>
    </submittedName>
</protein>
<evidence type="ECO:0000313" key="1">
    <source>
        <dbReference type="EMBL" id="MBK3333405.1"/>
    </source>
</evidence>
<dbReference type="PANTHER" id="PTHR39206:SF1">
    <property type="entry name" value="SLL8004 PROTEIN"/>
    <property type="match status" value="1"/>
</dbReference>
<gene>
    <name evidence="1" type="ORF">GWK41_10045</name>
</gene>
<dbReference type="Gene3D" id="3.40.50.300">
    <property type="entry name" value="P-loop containing nucleotide triphosphate hydrolases"/>
    <property type="match status" value="1"/>
</dbReference>
<dbReference type="SUPFAM" id="SSF52540">
    <property type="entry name" value="P-loop containing nucleoside triphosphate hydrolases"/>
    <property type="match status" value="1"/>
</dbReference>
<dbReference type="Proteomes" id="UP000772812">
    <property type="component" value="Unassembled WGS sequence"/>
</dbReference>
<keyword evidence="2" id="KW-1185">Reference proteome</keyword>
<accession>A0ABS1GKS8</accession>
<dbReference type="PANTHER" id="PTHR39206">
    <property type="entry name" value="SLL8004 PROTEIN"/>
    <property type="match status" value="1"/>
</dbReference>
<organism evidence="1 2">
    <name type="scientific">Persephonella atlantica</name>
    <dbReference type="NCBI Taxonomy" id="2699429"/>
    <lineage>
        <taxon>Bacteria</taxon>
        <taxon>Pseudomonadati</taxon>
        <taxon>Aquificota</taxon>
        <taxon>Aquificia</taxon>
        <taxon>Aquificales</taxon>
        <taxon>Hydrogenothermaceae</taxon>
        <taxon>Persephonella</taxon>
    </lineage>
</organism>
<dbReference type="InterPro" id="IPR027417">
    <property type="entry name" value="P-loop_NTPase"/>
</dbReference>
<proteinExistence type="predicted"/>
<dbReference type="Pfam" id="PF13671">
    <property type="entry name" value="AAA_33"/>
    <property type="match status" value="1"/>
</dbReference>
<name>A0ABS1GKS8_9AQUI</name>
<comment type="caution">
    <text evidence="1">The sequence shown here is derived from an EMBL/GenBank/DDBJ whole genome shotgun (WGS) entry which is preliminary data.</text>
</comment>